<gene>
    <name evidence="1" type="ORF">ADUPG1_008492</name>
</gene>
<reference evidence="1" key="1">
    <citation type="submission" date="2022-03" db="EMBL/GenBank/DDBJ databases">
        <title>Draft genome sequence of Aduncisulcus paluster, a free-living microaerophilic Fornicata.</title>
        <authorList>
            <person name="Yuyama I."/>
            <person name="Kume K."/>
            <person name="Tamura T."/>
            <person name="Inagaki Y."/>
            <person name="Hashimoto T."/>
        </authorList>
    </citation>
    <scope>NUCLEOTIDE SEQUENCE</scope>
    <source>
        <strain evidence="1">NY0171</strain>
    </source>
</reference>
<evidence type="ECO:0008006" key="3">
    <source>
        <dbReference type="Google" id="ProtNLM"/>
    </source>
</evidence>
<evidence type="ECO:0000313" key="2">
    <source>
        <dbReference type="Proteomes" id="UP001057375"/>
    </source>
</evidence>
<keyword evidence="2" id="KW-1185">Reference proteome</keyword>
<organism evidence="1 2">
    <name type="scientific">Aduncisulcus paluster</name>
    <dbReference type="NCBI Taxonomy" id="2918883"/>
    <lineage>
        <taxon>Eukaryota</taxon>
        <taxon>Metamonada</taxon>
        <taxon>Carpediemonas-like organisms</taxon>
        <taxon>Aduncisulcus</taxon>
    </lineage>
</organism>
<proteinExistence type="predicted"/>
<name>A0ABQ5KV57_9EUKA</name>
<evidence type="ECO:0000313" key="1">
    <source>
        <dbReference type="EMBL" id="GKT35309.1"/>
    </source>
</evidence>
<dbReference type="EMBL" id="BQXS01010964">
    <property type="protein sequence ID" value="GKT35309.1"/>
    <property type="molecule type" value="Genomic_DNA"/>
</dbReference>
<sequence>MLSDSSFTFLEAVLKYYGIYYVTASDLKSFPTKRGNSFLMLSLIHDILVLYLCCHFNPEQCKKLLLQTRVHYLTEIDKESDDGVDHVYSSEVLSSRDLGIRFASHPCVSSVVFPSLLRLYRSTRKESIPHDYVIIFSELELHEKRYVNGLRNPQFTPLKVFSPAFFYSILLYTIRKSRIISTYLNSTITAIDIERLYIDYSLGCRTLPHNHQSSDSCSASSSSKTRMPETTLGSALFHLHSLLSSLSSDVAEIDSLFPLHLSSLCSVSQKTGGMTPREFLLTEKELRVLIGHSKLISKDILGHPSIIATIQARTLIRELGGEFIETPPTADGISKSDSSPSSPAYKIPHICTVSPIRIIKTKPSVENKNAGNEIYHKSIIEQQIVEKKFKEWRKDLGKTEEAIERLFFVKLQ</sequence>
<comment type="caution">
    <text evidence="1">The sequence shown here is derived from an EMBL/GenBank/DDBJ whole genome shotgun (WGS) entry which is preliminary data.</text>
</comment>
<protein>
    <recommendedName>
        <fullName evidence="3">Maturase K</fullName>
    </recommendedName>
</protein>
<accession>A0ABQ5KV57</accession>
<dbReference type="Proteomes" id="UP001057375">
    <property type="component" value="Unassembled WGS sequence"/>
</dbReference>